<dbReference type="InterPro" id="IPR027417">
    <property type="entry name" value="P-loop_NTPase"/>
</dbReference>
<protein>
    <recommendedName>
        <fullName evidence="3">Histidinol-phosphatase</fullName>
    </recommendedName>
</protein>
<organism evidence="2">
    <name type="scientific">Shigella dysenteriae</name>
    <dbReference type="NCBI Taxonomy" id="622"/>
    <lineage>
        <taxon>Bacteria</taxon>
        <taxon>Pseudomonadati</taxon>
        <taxon>Pseudomonadota</taxon>
        <taxon>Gammaproteobacteria</taxon>
        <taxon>Enterobacterales</taxon>
        <taxon>Enterobacteriaceae</taxon>
        <taxon>Shigella</taxon>
    </lineage>
</organism>
<dbReference type="SUPFAM" id="SSF89550">
    <property type="entry name" value="PHP domain-like"/>
    <property type="match status" value="1"/>
</dbReference>
<evidence type="ECO:0000256" key="1">
    <source>
        <dbReference type="SAM" id="Coils"/>
    </source>
</evidence>
<dbReference type="Gene3D" id="3.20.20.140">
    <property type="entry name" value="Metal-dependent hydrolases"/>
    <property type="match status" value="1"/>
</dbReference>
<dbReference type="InterPro" id="IPR016195">
    <property type="entry name" value="Pol/histidinol_Pase-like"/>
</dbReference>
<dbReference type="Gene3D" id="3.40.50.300">
    <property type="entry name" value="P-loop containing nucleotide triphosphate hydrolases"/>
    <property type="match status" value="2"/>
</dbReference>
<sequence length="873" mass="98341">MYPVFENGSCWVKVDFHLHTRADKEFRYAGESDRYIRDYVNALKAAEVSVGVITNHNKFDPGEFKVLRKAARREGMDLLPGVELSVNDGQAGVHTLVVFADEWFINPQQTNHIESFLTATFAGVDNFENENARSTENITQTIQRLDRYERDYFIVFAHVEAQNGLWGGLSPGRIGELFDNDLVRRRVTGFQKVMTHDLRVKIKGVLGERYPAEVQGCDAKTLDHIGARKVASYLKLGDYSFEAVRFALQDFPHRVSGEKPALIHSHIRQIAFEGAGSLGGTVVKLSPELNTLIGIRGSGKSSILEGIRYALDIPFGEKASDRDYKENLVSNLLKSGGKITVDAVCRHGRAYQIVRIFGQEPQVIFDGQVRHGVALRETVLHKPVYFGQKDLSNTGAGFEHDLIEKLVGERLAPVREKIRQQNAVVLDRLVQLRRLKTSGEALSEWQAKEKDAQFRLRFYAQHGMEEKLERQTTFGRDERYLSSSTSLASRALDSLQDGIRETLDGLKQEQKHESAHNQADIDDYREGYDRFTTHLSSLNTIVDGARQILDELNVKQQAFLQKKQALTEEFAEIERGLAEELRLAGVEKADPADFLKLKAGLEVAEQKIAELTRAESSQTLLEKSLTEALNRLSELWVEEYQEIEAVLAAINQADSPLKIVPSFASDKKAMLAVLKEACTGSRLRESTYQTVVDSFSNFGELWLNRDKLPGIINSSAETFSMYLEQQIESLIVWQIPNTYIIEFRGKPLEQHSLGQRASALMLFVLNQQDNDVVIIDQPEDDLDNQTIYDDVIKIIRAMKPRTQFIFATHNANIPVLGDAENVCACEYSDGKIQTVGGGVDAPLVQQHIISVMEGGREAFERRREVYGSWLSKT</sequence>
<dbReference type="RefSeq" id="WP_063097007.1">
    <property type="nucleotide sequence ID" value="NZ_KT754160.1"/>
</dbReference>
<reference evidence="2" key="1">
    <citation type="journal article" date="2016" name="Nat. Microbiol.">
        <title>Global phylogeography and evolutionary history of Shigella dysenteriae type 1.</title>
        <authorList>
            <person name="Njamkepo E."/>
            <person name="Fawal N."/>
            <person name="Tran-Dien A."/>
            <person name="Hawkey J."/>
            <person name="Strockbine N."/>
            <person name="Jenkins C."/>
            <person name="Talukder K.A."/>
            <person name="Bercion R."/>
            <person name="Kuleshov K."/>
            <person name="Kolinska R."/>
            <person name="Russell J.E."/>
            <person name="Kaftyreva L."/>
            <person name="Accou-Demartin M."/>
            <person name="Karas A."/>
            <person name="Vandenberg O."/>
            <person name="Mather A.E."/>
            <person name="Mason C.J."/>
            <person name="Page A.J."/>
            <person name="Ramamurthy T."/>
            <person name="Bizet C."/>
            <person name="Gamian A."/>
            <person name="Carle I."/>
            <person name="Sow A.G."/>
            <person name="Bouchier C."/>
            <person name="Wester A.L."/>
            <person name="Lejay-Collin M."/>
            <person name="Fonkoua M.C."/>
            <person name="Hello S.L."/>
            <person name="Blaser M.J."/>
            <person name="Jernberg C."/>
            <person name="Ruckly C."/>
            <person name="Merens A."/>
            <person name="Page A.L."/>
            <person name="Aslett M."/>
            <person name="Roggentin P."/>
            <person name="Fruth A."/>
            <person name="Denamur E."/>
            <person name="Venkatesan M."/>
            <person name="Bercovier H."/>
            <person name="Bodhidatta L."/>
            <person name="Chiou C.S."/>
            <person name="Clermont D."/>
            <person name="Colonna B."/>
            <person name="Egorova S."/>
            <person name="Pazhani G.P."/>
            <person name="Ezernitchi A.V."/>
            <person name="Guigon G."/>
            <person name="Harris S.R."/>
            <person name="Izumiya H."/>
            <person name="Korzeniowska-Kowal A."/>
            <person name="Lutynska A."/>
            <person name="Gouali M."/>
            <person name="Grimont F."/>
            <person name="Langendorf C."/>
            <person name="Marejkova M."/>
            <person name="Peterson L.A."/>
            <person name="Perez-Perez G."/>
            <person name="Ngandjio A."/>
            <person name="Podkolzin A."/>
            <person name="Souche E."/>
            <person name="Makarova M."/>
            <person name="Shipulin G.A."/>
            <person name="Ye C."/>
            <person name="Zemlickova H."/>
            <person name="Herpay M."/>
            <person name="Grimont P.A."/>
            <person name="Parkhill J."/>
            <person name="Sansonetti P."/>
            <person name="Holt K.E."/>
            <person name="Brisse S."/>
            <person name="Thomson N.R."/>
            <person name="Weill F.X."/>
        </authorList>
    </citation>
    <scope>NUCLEOTIDE SEQUENCE</scope>
    <source>
        <strain evidence="2">80-547</strain>
        <plasmid evidence="2">p80-547</plasmid>
    </source>
</reference>
<dbReference type="EMBL" id="KT754160">
    <property type="protein sequence ID" value="AMQ11478.1"/>
    <property type="molecule type" value="Genomic_DNA"/>
</dbReference>
<dbReference type="PANTHER" id="PTHR32182:SF22">
    <property type="entry name" value="ATP-DEPENDENT ENDONUCLEASE, OLD FAMILY-RELATED"/>
    <property type="match status" value="1"/>
</dbReference>
<keyword evidence="2" id="KW-0614">Plasmid</keyword>
<dbReference type="PANTHER" id="PTHR32182">
    <property type="entry name" value="DNA REPLICATION AND REPAIR PROTEIN RECF"/>
    <property type="match status" value="1"/>
</dbReference>
<dbReference type="SUPFAM" id="SSF52540">
    <property type="entry name" value="P-loop containing nucleoside triphosphate hydrolases"/>
    <property type="match status" value="1"/>
</dbReference>
<dbReference type="InterPro" id="IPR054787">
    <property type="entry name" value="TrlF_ATPase"/>
</dbReference>
<geneLocation type="plasmid" evidence="2">
    <name>p80-547</name>
</geneLocation>
<accession>A0A142CLN3</accession>
<dbReference type="NCBIfam" id="NF045780">
    <property type="entry name" value="TrlF_fam_ATP"/>
    <property type="match status" value="1"/>
</dbReference>
<name>A0A142CLN3_SHIDY</name>
<dbReference type="AlphaFoldDB" id="A0A142CLN3"/>
<keyword evidence="1" id="KW-0175">Coiled coil</keyword>
<dbReference type="GO" id="GO:0000731">
    <property type="term" value="P:DNA synthesis involved in DNA repair"/>
    <property type="evidence" value="ECO:0007669"/>
    <property type="project" value="TreeGrafter"/>
</dbReference>
<feature type="coiled-coil region" evidence="1">
    <location>
        <begin position="124"/>
        <end position="151"/>
    </location>
</feature>
<evidence type="ECO:0008006" key="3">
    <source>
        <dbReference type="Google" id="ProtNLM"/>
    </source>
</evidence>
<dbReference type="GO" id="GO:0006302">
    <property type="term" value="P:double-strand break repair"/>
    <property type="evidence" value="ECO:0007669"/>
    <property type="project" value="TreeGrafter"/>
</dbReference>
<proteinExistence type="predicted"/>
<evidence type="ECO:0000313" key="2">
    <source>
        <dbReference type="EMBL" id="AMQ11478.1"/>
    </source>
</evidence>